<dbReference type="SUPFAM" id="SSF54236">
    <property type="entry name" value="Ubiquitin-like"/>
    <property type="match status" value="1"/>
</dbReference>
<dbReference type="SMART" id="SM00228">
    <property type="entry name" value="PDZ"/>
    <property type="match status" value="1"/>
</dbReference>
<feature type="region of interest" description="Disordered" evidence="1">
    <location>
        <begin position="715"/>
        <end position="745"/>
    </location>
</feature>
<dbReference type="GO" id="GO:0071944">
    <property type="term" value="C:cell periphery"/>
    <property type="evidence" value="ECO:0007669"/>
    <property type="project" value="UniProtKB-ARBA"/>
</dbReference>
<protein>
    <recommendedName>
        <fullName evidence="6">FERM and PDZ domain-containing protein 4</fullName>
    </recommendedName>
</protein>
<proteinExistence type="predicted"/>
<feature type="region of interest" description="Disordered" evidence="1">
    <location>
        <begin position="649"/>
        <end position="679"/>
    </location>
</feature>
<dbReference type="GO" id="GO:0030182">
    <property type="term" value="P:neuron differentiation"/>
    <property type="evidence" value="ECO:0007669"/>
    <property type="project" value="UniProtKB-ARBA"/>
</dbReference>
<evidence type="ECO:0000313" key="4">
    <source>
        <dbReference type="EMBL" id="KAK7602909.1"/>
    </source>
</evidence>
<keyword evidence="5" id="KW-1185">Reference proteome</keyword>
<gene>
    <name evidence="4" type="ORF">V9T40_006883</name>
</gene>
<dbReference type="PANTHER" id="PTHR46221:SF3">
    <property type="entry name" value="FERM AND PDZ DOMAIN-CONTAINING PROTEIN 4"/>
    <property type="match status" value="1"/>
</dbReference>
<evidence type="ECO:0000256" key="1">
    <source>
        <dbReference type="SAM" id="MobiDB-lite"/>
    </source>
</evidence>
<dbReference type="CDD" id="cd14473">
    <property type="entry name" value="FERM_B-lobe"/>
    <property type="match status" value="1"/>
</dbReference>
<dbReference type="PROSITE" id="PS50057">
    <property type="entry name" value="FERM_3"/>
    <property type="match status" value="1"/>
</dbReference>
<dbReference type="Pfam" id="PF00373">
    <property type="entry name" value="FERM_M"/>
    <property type="match status" value="1"/>
</dbReference>
<dbReference type="InterPro" id="IPR029071">
    <property type="entry name" value="Ubiquitin-like_domsf"/>
</dbReference>
<feature type="region of interest" description="Disordered" evidence="1">
    <location>
        <begin position="884"/>
        <end position="977"/>
    </location>
</feature>
<dbReference type="InterPro" id="IPR036034">
    <property type="entry name" value="PDZ_sf"/>
</dbReference>
<feature type="compositionally biased region" description="Low complexity" evidence="1">
    <location>
        <begin position="717"/>
        <end position="729"/>
    </location>
</feature>
<dbReference type="SUPFAM" id="SSF50156">
    <property type="entry name" value="PDZ domain-like"/>
    <property type="match status" value="1"/>
</dbReference>
<dbReference type="FunFam" id="2.30.42.10:FF:000053">
    <property type="entry name" value="FERM and PDZ domain-containing protein 4"/>
    <property type="match status" value="1"/>
</dbReference>
<feature type="compositionally biased region" description="Low complexity" evidence="1">
    <location>
        <begin position="663"/>
        <end position="672"/>
    </location>
</feature>
<feature type="domain" description="FERM" evidence="2">
    <location>
        <begin position="174"/>
        <end position="492"/>
    </location>
</feature>
<dbReference type="InterPro" id="IPR000299">
    <property type="entry name" value="FERM_domain"/>
</dbReference>
<feature type="compositionally biased region" description="Basic and acidic residues" evidence="1">
    <location>
        <begin position="935"/>
        <end position="944"/>
    </location>
</feature>
<dbReference type="Gene3D" id="2.30.42.10">
    <property type="match status" value="1"/>
</dbReference>
<accession>A0AAN9U0H8</accession>
<dbReference type="GO" id="GO:0009887">
    <property type="term" value="P:animal organ morphogenesis"/>
    <property type="evidence" value="ECO:0007669"/>
    <property type="project" value="UniProtKB-ARBA"/>
</dbReference>
<dbReference type="EMBL" id="JBBCAQ010000007">
    <property type="protein sequence ID" value="KAK7602909.1"/>
    <property type="molecule type" value="Genomic_DNA"/>
</dbReference>
<evidence type="ECO:0000313" key="5">
    <source>
        <dbReference type="Proteomes" id="UP001367676"/>
    </source>
</evidence>
<dbReference type="PROSITE" id="PS50106">
    <property type="entry name" value="PDZ"/>
    <property type="match status" value="1"/>
</dbReference>
<dbReference type="PANTHER" id="PTHR46221">
    <property type="entry name" value="FERM AND PDZ DOMAIN-CONTAINING PROTEIN FAMILY MEMBER"/>
    <property type="match status" value="1"/>
</dbReference>
<evidence type="ECO:0000259" key="2">
    <source>
        <dbReference type="PROSITE" id="PS50057"/>
    </source>
</evidence>
<dbReference type="SUPFAM" id="SSF47031">
    <property type="entry name" value="Second domain of FERM"/>
    <property type="match status" value="1"/>
</dbReference>
<feature type="compositionally biased region" description="Basic and acidic residues" evidence="1">
    <location>
        <begin position="916"/>
        <end position="926"/>
    </location>
</feature>
<dbReference type="Proteomes" id="UP001367676">
    <property type="component" value="Unassembled WGS sequence"/>
</dbReference>
<dbReference type="SMART" id="SM00295">
    <property type="entry name" value="B41"/>
    <property type="match status" value="1"/>
</dbReference>
<dbReference type="InterPro" id="IPR014352">
    <property type="entry name" value="FERM/acyl-CoA-bd_prot_sf"/>
</dbReference>
<dbReference type="Gene3D" id="3.10.20.90">
    <property type="entry name" value="Phosphatidylinositol 3-kinase Catalytic Subunit, Chain A, domain 1"/>
    <property type="match status" value="1"/>
</dbReference>
<dbReference type="SUPFAM" id="SSF50729">
    <property type="entry name" value="PH domain-like"/>
    <property type="match status" value="1"/>
</dbReference>
<dbReference type="InterPro" id="IPR001478">
    <property type="entry name" value="PDZ"/>
</dbReference>
<name>A0AAN9U0H8_9HEMI</name>
<dbReference type="InterPro" id="IPR019748">
    <property type="entry name" value="FERM_central"/>
</dbReference>
<reference evidence="4 5" key="1">
    <citation type="submission" date="2024-03" db="EMBL/GenBank/DDBJ databases">
        <title>Adaptation during the transition from Ophiocordyceps entomopathogen to insect associate is accompanied by gene loss and intensified selection.</title>
        <authorList>
            <person name="Ward C.M."/>
            <person name="Onetto C.A."/>
            <person name="Borneman A.R."/>
        </authorList>
    </citation>
    <scope>NUCLEOTIDE SEQUENCE [LARGE SCALE GENOMIC DNA]</scope>
    <source>
        <strain evidence="4">AWRI1</strain>
        <tissue evidence="4">Single Adult Female</tissue>
    </source>
</reference>
<sequence length="1185" mass="133167">MTSEVFHVLGGWLCHISKTTSYDDPRAEWEEELHPHPRTVELFRVPEMGFGFVAGSEKPVVVRFVTEGGPSDGKLLPGDQILKINEEEVHASPRDHVIQLVRNCKDSVRLKVRQPPLDTTGRKSAILSVAKKAKLRSNPSRVRFAEGVVVNGSPLNPVCTPFSGEESSVSPMPNVLKVFLENGQTKSFKYDNNTKVKDVIMSLKHKLCIQMIQHFALVLEQVKSLRRNKLTLLNPEHTIARIASRPGIHNMRCLFRVAFVPRDACDLAQQDLTAFEYLYLQCCNDVVHERYAPELKYDTALRLAALHIHQHAMSNNIPYDKVTVRSVEKEFGLDKFVPVSLMESMKRKELRKLLTQLLKFNQEITGTPHKTLTSLQAKLYYLTIMSELPSYGAKCFSTGIRECNVETVILISPKLGISQIIGMRSSMQPVPIADIEQLEGVRVQMSDQVSCLVTLYLPSVIQKEMNFSMEDRDAEEFVLVLQGYYRLLAGRELFVDLDKDMWNQESAPGYHSRHMVNKAPWNYPHNESEVDTEQQIDFAAVPQYTYQQEYSSAMNTNSNGTLRKPSHNKYPQTDNYSTNKNIYRKVITDQNGYLVNKSNTYSHSSPVDLQSVISMEILESDAPYMDACNHEVMKRVTELQELVENSEQYLTQHQRESSDSDGSHISSVDSDSAIPAPGELKHSDSLTLLAQSHSNVNERLYEAMKALQLADLESDTDSISTPSNSPSHSKANNRESSLSFGLHSPDNVISMEQQNMQDWWQKMQENSDYIHPCSPFYVESDLIDLTLIPPPPPLSDSIKAEPQLIEAQAPPPPSFSDDNSYSSSLSEQLRHDVLLDTVLSKSLNNDKLMSLDLDSFLATMTIPPPTPTAVASTELTSKQISSFIIPPPPSKQEYQPNGKLINDEDSMANTNQNTLQRRDSSAKITERVPMQVNGNDHEVTKTDVEEFDSTTMTRSKNKSAPKLPPRSDSLNSLNKRPLPPTPQMSYLSASLFNFRLVVSFFGQLSQFSAGCLIFRPAFSTLGAVQNMYLAESKTAIDQVLKLVDELKEIISECDQAQSHGGGSSINEQKFQEIIQELTTETRNLVGSSKSLIRSYMDLGSADFFTNLDNCVTLLSKLTELNRKLVMHTASPLQTRNLIMKVLDVINSFHECITTSNIETETVTKHAENLANVLATLLRSLRIFSP</sequence>
<dbReference type="Gene3D" id="1.20.80.10">
    <property type="match status" value="1"/>
</dbReference>
<dbReference type="CDD" id="cd17088">
    <property type="entry name" value="FERM_F1_FRMPD1_like"/>
    <property type="match status" value="1"/>
</dbReference>
<dbReference type="CDD" id="cd06769">
    <property type="entry name" value="PDZ_FRMPD1_3_4-like"/>
    <property type="match status" value="1"/>
</dbReference>
<feature type="domain" description="PDZ" evidence="3">
    <location>
        <begin position="39"/>
        <end position="116"/>
    </location>
</feature>
<evidence type="ECO:0000259" key="3">
    <source>
        <dbReference type="PROSITE" id="PS50106"/>
    </source>
</evidence>
<dbReference type="Pfam" id="PF00595">
    <property type="entry name" value="PDZ"/>
    <property type="match status" value="1"/>
</dbReference>
<feature type="compositionally biased region" description="Basic and acidic residues" evidence="1">
    <location>
        <begin position="653"/>
        <end position="662"/>
    </location>
</feature>
<dbReference type="InterPro" id="IPR035963">
    <property type="entry name" value="FERM_2"/>
</dbReference>
<comment type="caution">
    <text evidence="4">The sequence shown here is derived from an EMBL/GenBank/DDBJ whole genome shotgun (WGS) entry which is preliminary data.</text>
</comment>
<dbReference type="InterPro" id="IPR019749">
    <property type="entry name" value="Band_41_domain"/>
</dbReference>
<dbReference type="AlphaFoldDB" id="A0AAN9U0H8"/>
<evidence type="ECO:0008006" key="6">
    <source>
        <dbReference type="Google" id="ProtNLM"/>
    </source>
</evidence>
<organism evidence="4 5">
    <name type="scientific">Parthenolecanium corni</name>
    <dbReference type="NCBI Taxonomy" id="536013"/>
    <lineage>
        <taxon>Eukaryota</taxon>
        <taxon>Metazoa</taxon>
        <taxon>Ecdysozoa</taxon>
        <taxon>Arthropoda</taxon>
        <taxon>Hexapoda</taxon>
        <taxon>Insecta</taxon>
        <taxon>Pterygota</taxon>
        <taxon>Neoptera</taxon>
        <taxon>Paraneoptera</taxon>
        <taxon>Hemiptera</taxon>
        <taxon>Sternorrhyncha</taxon>
        <taxon>Coccoidea</taxon>
        <taxon>Coccidae</taxon>
        <taxon>Parthenolecanium</taxon>
    </lineage>
</organism>